<dbReference type="Pfam" id="PF13180">
    <property type="entry name" value="PDZ_2"/>
    <property type="match status" value="1"/>
</dbReference>
<comment type="caution">
    <text evidence="3">The sequence shown here is derived from an EMBL/GenBank/DDBJ whole genome shotgun (WGS) entry which is preliminary data.</text>
</comment>
<keyword evidence="1" id="KW-0378">Hydrolase</keyword>
<feature type="active site" evidence="1">
    <location>
        <position position="283"/>
    </location>
</feature>
<feature type="domain" description="Lon proteolytic" evidence="2">
    <location>
        <begin position="233"/>
        <end position="331"/>
    </location>
</feature>
<keyword evidence="1" id="KW-0720">Serine protease</keyword>
<dbReference type="GO" id="GO:0004252">
    <property type="term" value="F:serine-type endopeptidase activity"/>
    <property type="evidence" value="ECO:0007669"/>
    <property type="project" value="UniProtKB-UniRule"/>
</dbReference>
<evidence type="ECO:0000313" key="4">
    <source>
        <dbReference type="Proteomes" id="UP000192801"/>
    </source>
</evidence>
<dbReference type="InterPro" id="IPR020568">
    <property type="entry name" value="Ribosomal_Su5_D2-typ_SF"/>
</dbReference>
<dbReference type="InterPro" id="IPR008269">
    <property type="entry name" value="Lon_proteolytic"/>
</dbReference>
<dbReference type="GO" id="GO:0030163">
    <property type="term" value="P:protein catabolic process"/>
    <property type="evidence" value="ECO:0007669"/>
    <property type="project" value="InterPro"/>
</dbReference>
<dbReference type="EC" id="3.4.21.53" evidence="1"/>
<dbReference type="PROSITE" id="PS51786">
    <property type="entry name" value="LON_PROTEOLYTIC"/>
    <property type="match status" value="1"/>
</dbReference>
<organism evidence="3 4">
    <name type="scientific">Mycolicibacterium insubricum</name>
    <dbReference type="NCBI Taxonomy" id="444597"/>
    <lineage>
        <taxon>Bacteria</taxon>
        <taxon>Bacillati</taxon>
        <taxon>Actinomycetota</taxon>
        <taxon>Actinomycetes</taxon>
        <taxon>Mycobacteriales</taxon>
        <taxon>Mycobacteriaceae</taxon>
        <taxon>Mycolicibacterium</taxon>
    </lineage>
</organism>
<dbReference type="Proteomes" id="UP000192801">
    <property type="component" value="Unassembled WGS sequence"/>
</dbReference>
<keyword evidence="1" id="KW-0645">Protease</keyword>
<comment type="similarity">
    <text evidence="1">Belongs to the peptidase S16 family.</text>
</comment>
<reference evidence="3 4" key="1">
    <citation type="submission" date="2016-12" db="EMBL/GenBank/DDBJ databases">
        <title>The new phylogeny of genus Mycobacterium.</title>
        <authorList>
            <person name="Tortoli E."/>
            <person name="Trovato A."/>
            <person name="Cirillo D.M."/>
        </authorList>
    </citation>
    <scope>NUCLEOTIDE SEQUENCE [LARGE SCALE GENOMIC DNA]</scope>
    <source>
        <strain evidence="3 4">DSM 45130</strain>
    </source>
</reference>
<feature type="active site" evidence="1">
    <location>
        <position position="238"/>
    </location>
</feature>
<evidence type="ECO:0000259" key="2">
    <source>
        <dbReference type="PROSITE" id="PS51786"/>
    </source>
</evidence>
<evidence type="ECO:0000313" key="3">
    <source>
        <dbReference type="EMBL" id="ORA70722.1"/>
    </source>
</evidence>
<dbReference type="STRING" id="444597.BST26_10330"/>
<accession>A0A1X0DEU4</accession>
<name>A0A1X0DEU4_9MYCO</name>
<dbReference type="InterPro" id="IPR001478">
    <property type="entry name" value="PDZ"/>
</dbReference>
<evidence type="ECO:0000256" key="1">
    <source>
        <dbReference type="PROSITE-ProRule" id="PRU01122"/>
    </source>
</evidence>
<protein>
    <recommendedName>
        <fullName evidence="1">endopeptidase La</fullName>
        <ecNumber evidence="1">3.4.21.53</ecNumber>
    </recommendedName>
</protein>
<dbReference type="InterPro" id="IPR027065">
    <property type="entry name" value="Lon_Prtase"/>
</dbReference>
<sequence length="340" mass="35621">MNRRIVTLVVALVPILVFGALLGTVRVPFVSLGPGPTFDTLGEYDGKKVVDIAGTDTKDYGGHLNMTTVSQRDGLTLGQALVLWLSDQQQLVPRAMVYPPDKSKDDVDKRNTDDFKNSEDSAEFAALSYLKYDNAVTVRTLSDDGPAKDVLKVGDAIDAVDGKPTATVDALTDILKTTKPGQKVVIDYRRKNSPAGTATVTLGAKEGRDYGYLGAALLDAPWAPFSIDFNLANIGGPSAGLMFSLAVVDKLTDGELNGGKFVAGTGTITPDGKVGPIGGISHKILAAEEAGATVFLVPADNCSEASTAERGDMTLVKVDTLTSAVDSLNRLTSGQDAPGC</sequence>
<dbReference type="GO" id="GO:0006508">
    <property type="term" value="P:proteolysis"/>
    <property type="evidence" value="ECO:0007669"/>
    <property type="project" value="UniProtKB-KW"/>
</dbReference>
<dbReference type="SUPFAM" id="SSF54211">
    <property type="entry name" value="Ribosomal protein S5 domain 2-like"/>
    <property type="match status" value="1"/>
</dbReference>
<keyword evidence="4" id="KW-1185">Reference proteome</keyword>
<dbReference type="GO" id="GO:0004176">
    <property type="term" value="F:ATP-dependent peptidase activity"/>
    <property type="evidence" value="ECO:0007669"/>
    <property type="project" value="UniProtKB-UniRule"/>
</dbReference>
<dbReference type="Gene3D" id="2.30.42.10">
    <property type="match status" value="1"/>
</dbReference>
<dbReference type="RefSeq" id="WP_083030761.1">
    <property type="nucleotide sequence ID" value="NZ_AP022618.1"/>
</dbReference>
<dbReference type="PANTHER" id="PTHR10046">
    <property type="entry name" value="ATP DEPENDENT LON PROTEASE FAMILY MEMBER"/>
    <property type="match status" value="1"/>
</dbReference>
<dbReference type="GO" id="GO:0005524">
    <property type="term" value="F:ATP binding"/>
    <property type="evidence" value="ECO:0007669"/>
    <property type="project" value="InterPro"/>
</dbReference>
<dbReference type="SUPFAM" id="SSF50156">
    <property type="entry name" value="PDZ domain-like"/>
    <property type="match status" value="1"/>
</dbReference>
<dbReference type="InterPro" id="IPR014721">
    <property type="entry name" value="Ribsml_uS5_D2-typ_fold_subgr"/>
</dbReference>
<dbReference type="Gene3D" id="3.30.230.10">
    <property type="match status" value="1"/>
</dbReference>
<dbReference type="Pfam" id="PF05362">
    <property type="entry name" value="Lon_C"/>
    <property type="match status" value="1"/>
</dbReference>
<gene>
    <name evidence="3" type="ORF">BST26_10330</name>
</gene>
<proteinExistence type="inferred from homology"/>
<dbReference type="AlphaFoldDB" id="A0A1X0DEU4"/>
<dbReference type="InterPro" id="IPR036034">
    <property type="entry name" value="PDZ_sf"/>
</dbReference>
<dbReference type="EMBL" id="MVHS01000019">
    <property type="protein sequence ID" value="ORA70722.1"/>
    <property type="molecule type" value="Genomic_DNA"/>
</dbReference>
<comment type="catalytic activity">
    <reaction evidence="1">
        <text>Hydrolysis of proteins in presence of ATP.</text>
        <dbReference type="EC" id="3.4.21.53"/>
    </reaction>
</comment>
<dbReference type="OrthoDB" id="2356897at2"/>